<name>A0A4Y7K4V0_PAPSO</name>
<feature type="compositionally biased region" description="Low complexity" evidence="5">
    <location>
        <begin position="626"/>
        <end position="642"/>
    </location>
</feature>
<feature type="region of interest" description="Disordered" evidence="5">
    <location>
        <begin position="626"/>
        <end position="660"/>
    </location>
</feature>
<dbReference type="PANTHER" id="PTHR31791:SF41">
    <property type="entry name" value="FRIGIDA-LIKE PROTEIN"/>
    <property type="match status" value="1"/>
</dbReference>
<dbReference type="InterPro" id="IPR012474">
    <property type="entry name" value="Frigida"/>
</dbReference>
<dbReference type="Proteomes" id="UP000316621">
    <property type="component" value="Chromosome 6"/>
</dbReference>
<feature type="compositionally biased region" description="Polar residues" evidence="5">
    <location>
        <begin position="192"/>
        <end position="209"/>
    </location>
</feature>
<evidence type="ECO:0000313" key="7">
    <source>
        <dbReference type="Proteomes" id="UP000316621"/>
    </source>
</evidence>
<dbReference type="GO" id="GO:0030154">
    <property type="term" value="P:cell differentiation"/>
    <property type="evidence" value="ECO:0007669"/>
    <property type="project" value="UniProtKB-KW"/>
</dbReference>
<evidence type="ECO:0000256" key="1">
    <source>
        <dbReference type="ARBA" id="ARBA00008956"/>
    </source>
</evidence>
<protein>
    <recommendedName>
        <fullName evidence="4">FRIGIDA-like protein</fullName>
    </recommendedName>
</protein>
<evidence type="ECO:0000256" key="4">
    <source>
        <dbReference type="RuleBase" id="RU364012"/>
    </source>
</evidence>
<reference evidence="6 7" key="1">
    <citation type="journal article" date="2018" name="Science">
        <title>The opium poppy genome and morphinan production.</title>
        <authorList>
            <person name="Guo L."/>
            <person name="Winzer T."/>
            <person name="Yang X."/>
            <person name="Li Y."/>
            <person name="Ning Z."/>
            <person name="He Z."/>
            <person name="Teodor R."/>
            <person name="Lu Y."/>
            <person name="Bowser T.A."/>
            <person name="Graham I.A."/>
            <person name="Ye K."/>
        </authorList>
    </citation>
    <scope>NUCLEOTIDE SEQUENCE [LARGE SCALE GENOMIC DNA]</scope>
    <source>
        <strain evidence="7">cv. HN1</strain>
        <tissue evidence="6">Leaves</tissue>
    </source>
</reference>
<accession>A0A4Y7K4V0</accession>
<dbReference type="Gramene" id="RZC66988">
    <property type="protein sequence ID" value="RZC66988"/>
    <property type="gene ID" value="C5167_010680"/>
</dbReference>
<dbReference type="GO" id="GO:0009908">
    <property type="term" value="P:flower development"/>
    <property type="evidence" value="ECO:0007669"/>
    <property type="project" value="UniProtKB-KW"/>
</dbReference>
<keyword evidence="4" id="KW-0217">Developmental protein</keyword>
<dbReference type="EMBL" id="CM010720">
    <property type="protein sequence ID" value="RZC66988.1"/>
    <property type="molecule type" value="Genomic_DNA"/>
</dbReference>
<keyword evidence="3 4" id="KW-0287">Flowering</keyword>
<comment type="similarity">
    <text evidence="1 4">Belongs to the Frigida family.</text>
</comment>
<dbReference type="Pfam" id="PF07899">
    <property type="entry name" value="Frigida"/>
    <property type="match status" value="1"/>
</dbReference>
<dbReference type="PANTHER" id="PTHR31791">
    <property type="entry name" value="FRIGIDA-LIKE PROTEIN 3-RELATED"/>
    <property type="match status" value="1"/>
</dbReference>
<dbReference type="OrthoDB" id="1930990at2759"/>
<dbReference type="OMA" id="YPHAGTI"/>
<evidence type="ECO:0000256" key="3">
    <source>
        <dbReference type="ARBA" id="ARBA00023089"/>
    </source>
</evidence>
<sequence length="660" mass="72883">MTHVEQVPSGVVESATSKAMIDAEPVPPGVESTTSVAMTDAEPVPVGVESTTSIPITEAEPVPLDVESATSIFRELSKAFNELEAHTGASKNKLKLKEIDEYFQNFEKSLKKGYSDLEQKEKAFVEKESEARAVVAEREVIVAAKEQASVDRVQKLKDTAVAAILEVWEKYKPATPEPVEVASNEAIKVSGSSLNGETYSPTEENSPYRSSEKAVAVDVQPRPELTQFCAQMDAKGLLNYIMENRENIVELREEIPVALKSATEPAQLVLACLEGFYPHLETTITTNSPRQVDKRDGSLQGMRRSCVMLMESVAPLLIGGPEDPDANDHLLNPETKQQAKAIADEWKPRLAEEDIDASNGNSLEAEAFLQLLATFRIASEFNEEELCKLVLAVARRRQAPDLCRSLGLTHKMPGVIDALISAGKQIDAVHFVQAFKLTENYPRVPLLKTYLKDLRRNLQGRITAAGGAVGVQNEANSQELAALKAVIKCVEDYKLEAEYPLHPLQRREEQLEKSKADKKRLGEGVKQQYPKRARANGGRRHYVPRMPISGRDLQQTASFYGDRGESYMGASVERYHPQHVGSISPFADYHQIPPNQGTSGRSYVQQQAVTQRAAYYYSQDERATTTYNATPTPANTTAPINNYGSGYIDSGIQPSHQSYM</sequence>
<evidence type="ECO:0000313" key="6">
    <source>
        <dbReference type="EMBL" id="RZC66988.1"/>
    </source>
</evidence>
<gene>
    <name evidence="6" type="ORF">C5167_010680</name>
</gene>
<feature type="region of interest" description="Disordered" evidence="5">
    <location>
        <begin position="192"/>
        <end position="211"/>
    </location>
</feature>
<evidence type="ECO:0000256" key="2">
    <source>
        <dbReference type="ARBA" id="ARBA00022782"/>
    </source>
</evidence>
<proteinExistence type="inferred from homology"/>
<keyword evidence="7" id="KW-1185">Reference proteome</keyword>
<dbReference type="AlphaFoldDB" id="A0A4Y7K4V0"/>
<evidence type="ECO:0000256" key="5">
    <source>
        <dbReference type="SAM" id="MobiDB-lite"/>
    </source>
</evidence>
<organism evidence="6 7">
    <name type="scientific">Papaver somniferum</name>
    <name type="common">Opium poppy</name>
    <dbReference type="NCBI Taxonomy" id="3469"/>
    <lineage>
        <taxon>Eukaryota</taxon>
        <taxon>Viridiplantae</taxon>
        <taxon>Streptophyta</taxon>
        <taxon>Embryophyta</taxon>
        <taxon>Tracheophyta</taxon>
        <taxon>Spermatophyta</taxon>
        <taxon>Magnoliopsida</taxon>
        <taxon>Ranunculales</taxon>
        <taxon>Papaveraceae</taxon>
        <taxon>Papaveroideae</taxon>
        <taxon>Papaver</taxon>
    </lineage>
</organism>
<keyword evidence="2 4" id="KW-0221">Differentiation</keyword>